<accession>A0A8X7XDF4</accession>
<gene>
    <name evidence="4" type="primary">Fam114a1</name>
    <name evidence="4" type="ORF">GTO96_0016699</name>
</gene>
<feature type="compositionally biased region" description="Basic and acidic residues" evidence="3">
    <location>
        <begin position="22"/>
        <end position="38"/>
    </location>
</feature>
<sequence>MSQAEAVDSVTAELSSQLSLSHTEHVASIKDEGHHNEALDAENVPSDLGQKESSSVEGIDLQSEDVIFPKHGIREELDEGALPPSSGLPKNQETECSELLNLEVKLSELDTGENRENEQVQSFLMSLEGEILEVMKRDLVAIKEIFLVKDSEKSEDEEKEQKETGCDGEEFVSVLTELLFELHVAATPDKLNKARKRAHDWVKDVYSLRSEYNEKQVEENNDPVFEGQKNGKVGQNNAKSVEDIYLSSIESLAEVTARSIEQLHKVAELILHGQDIEKPALDQAQLLNTSLELLLLSVHCVSSRERLVYMQRSSQLCWCHLAMSMAAFNVTLVLTLKTFSRSFAEFVSNTTLTISSSSP</sequence>
<dbReference type="EMBL" id="JAATIS010001721">
    <property type="protein sequence ID" value="KAG2466042.1"/>
    <property type="molecule type" value="Genomic_DNA"/>
</dbReference>
<evidence type="ECO:0000256" key="1">
    <source>
        <dbReference type="ARBA" id="ARBA00006903"/>
    </source>
</evidence>
<comment type="similarity">
    <text evidence="1">Belongs to the FAM114 family.</text>
</comment>
<feature type="compositionally biased region" description="Polar residues" evidence="3">
    <location>
        <begin position="12"/>
        <end position="21"/>
    </location>
</feature>
<dbReference type="InterPro" id="IPR007998">
    <property type="entry name" value="DUF719"/>
</dbReference>
<comment type="caution">
    <text evidence="4">The sequence shown here is derived from an EMBL/GenBank/DDBJ whole genome shotgun (WGS) entry which is preliminary data.</text>
</comment>
<keyword evidence="5" id="KW-1185">Reference proteome</keyword>
<evidence type="ECO:0000313" key="5">
    <source>
        <dbReference type="Proteomes" id="UP000886611"/>
    </source>
</evidence>
<dbReference type="Proteomes" id="UP000886611">
    <property type="component" value="Unassembled WGS sequence"/>
</dbReference>
<keyword evidence="2" id="KW-0597">Phosphoprotein</keyword>
<dbReference type="PANTHER" id="PTHR12842:SF4">
    <property type="entry name" value="PROTEIN NOXP20"/>
    <property type="match status" value="1"/>
</dbReference>
<feature type="region of interest" description="Disordered" evidence="3">
    <location>
        <begin position="1"/>
        <end position="60"/>
    </location>
</feature>
<evidence type="ECO:0000256" key="3">
    <source>
        <dbReference type="SAM" id="MobiDB-lite"/>
    </source>
</evidence>
<evidence type="ECO:0000313" key="4">
    <source>
        <dbReference type="EMBL" id="KAG2466042.1"/>
    </source>
</evidence>
<dbReference type="PANTHER" id="PTHR12842">
    <property type="entry name" value="FI01459P"/>
    <property type="match status" value="1"/>
</dbReference>
<feature type="non-terminal residue" evidence="4">
    <location>
        <position position="1"/>
    </location>
</feature>
<protein>
    <submittedName>
        <fullName evidence="4">NXP20 protein</fullName>
    </submittedName>
</protein>
<organism evidence="4 5">
    <name type="scientific">Polypterus senegalus</name>
    <name type="common">Senegal bichir</name>
    <dbReference type="NCBI Taxonomy" id="55291"/>
    <lineage>
        <taxon>Eukaryota</taxon>
        <taxon>Metazoa</taxon>
        <taxon>Chordata</taxon>
        <taxon>Craniata</taxon>
        <taxon>Vertebrata</taxon>
        <taxon>Euteleostomi</taxon>
        <taxon>Actinopterygii</taxon>
        <taxon>Polypteriformes</taxon>
        <taxon>Polypteridae</taxon>
        <taxon>Polypterus</taxon>
    </lineage>
</organism>
<dbReference type="AlphaFoldDB" id="A0A8X7XDF4"/>
<name>A0A8X7XDF4_POLSE</name>
<reference evidence="4 5" key="1">
    <citation type="journal article" date="2021" name="Cell">
        <title>Tracing the genetic footprints of vertebrate landing in non-teleost ray-finned fishes.</title>
        <authorList>
            <person name="Bi X."/>
            <person name="Wang K."/>
            <person name="Yang L."/>
            <person name="Pan H."/>
            <person name="Jiang H."/>
            <person name="Wei Q."/>
            <person name="Fang M."/>
            <person name="Yu H."/>
            <person name="Zhu C."/>
            <person name="Cai Y."/>
            <person name="He Y."/>
            <person name="Gan X."/>
            <person name="Zeng H."/>
            <person name="Yu D."/>
            <person name="Zhu Y."/>
            <person name="Jiang H."/>
            <person name="Qiu Q."/>
            <person name="Yang H."/>
            <person name="Zhang Y.E."/>
            <person name="Wang W."/>
            <person name="Zhu M."/>
            <person name="He S."/>
            <person name="Zhang G."/>
        </authorList>
    </citation>
    <scope>NUCLEOTIDE SEQUENCE [LARGE SCALE GENOMIC DNA]</scope>
    <source>
        <strain evidence="4">Bchr_013</strain>
    </source>
</reference>
<proteinExistence type="inferred from homology"/>
<feature type="non-terminal residue" evidence="4">
    <location>
        <position position="359"/>
    </location>
</feature>
<evidence type="ECO:0000256" key="2">
    <source>
        <dbReference type="ARBA" id="ARBA00022553"/>
    </source>
</evidence>